<dbReference type="InterPro" id="IPR011335">
    <property type="entry name" value="Restrct_endonuc-II-like"/>
</dbReference>
<dbReference type="InterPro" id="IPR047216">
    <property type="entry name" value="Endonuclease_DUF559_bact"/>
</dbReference>
<reference evidence="2" key="1">
    <citation type="submission" date="2016-10" db="EMBL/GenBank/DDBJ databases">
        <title>Sequence of Gallionella enrichment culture.</title>
        <authorList>
            <person name="Poehlein A."/>
            <person name="Muehling M."/>
            <person name="Daniel R."/>
        </authorList>
    </citation>
    <scope>NUCLEOTIDE SEQUENCE</scope>
</reference>
<gene>
    <name evidence="2" type="ORF">GALL_98600</name>
</gene>
<dbReference type="InterPro" id="IPR007569">
    <property type="entry name" value="DUF559"/>
</dbReference>
<sequence>MSIARARRLRQEMTEAERRLWSVLRGRQLGGWKFRRQHPLGPYVLDFACFERHVAV</sequence>
<name>A0A1J5SVE7_9ZZZZ</name>
<organism evidence="2">
    <name type="scientific">mine drainage metagenome</name>
    <dbReference type="NCBI Taxonomy" id="410659"/>
    <lineage>
        <taxon>unclassified sequences</taxon>
        <taxon>metagenomes</taxon>
        <taxon>ecological metagenomes</taxon>
    </lineage>
</organism>
<proteinExistence type="predicted"/>
<dbReference type="Pfam" id="PF04480">
    <property type="entry name" value="DUF559"/>
    <property type="match status" value="1"/>
</dbReference>
<dbReference type="EMBL" id="MLJW01000034">
    <property type="protein sequence ID" value="OIR07997.1"/>
    <property type="molecule type" value="Genomic_DNA"/>
</dbReference>
<protein>
    <recommendedName>
        <fullName evidence="1">DUF559 domain-containing protein</fullName>
    </recommendedName>
</protein>
<feature type="domain" description="DUF559" evidence="1">
    <location>
        <begin position="4"/>
        <end position="55"/>
    </location>
</feature>
<dbReference type="PANTHER" id="PTHR38590">
    <property type="entry name" value="BLL0828 PROTEIN"/>
    <property type="match status" value="1"/>
</dbReference>
<dbReference type="SUPFAM" id="SSF52980">
    <property type="entry name" value="Restriction endonuclease-like"/>
    <property type="match status" value="1"/>
</dbReference>
<comment type="caution">
    <text evidence="2">The sequence shown here is derived from an EMBL/GenBank/DDBJ whole genome shotgun (WGS) entry which is preliminary data.</text>
</comment>
<dbReference type="AlphaFoldDB" id="A0A1J5SVE7"/>
<accession>A0A1J5SVE7</accession>
<evidence type="ECO:0000313" key="2">
    <source>
        <dbReference type="EMBL" id="OIR07997.1"/>
    </source>
</evidence>
<dbReference type="Gene3D" id="3.40.960.10">
    <property type="entry name" value="VSR Endonuclease"/>
    <property type="match status" value="1"/>
</dbReference>
<dbReference type="PANTHER" id="PTHR38590:SF1">
    <property type="entry name" value="BLL0828 PROTEIN"/>
    <property type="match status" value="1"/>
</dbReference>
<evidence type="ECO:0000259" key="1">
    <source>
        <dbReference type="Pfam" id="PF04480"/>
    </source>
</evidence>